<dbReference type="EMBL" id="JAAGBB010000020">
    <property type="protein sequence ID" value="MBR0666088.1"/>
    <property type="molecule type" value="Genomic_DNA"/>
</dbReference>
<comment type="caution">
    <text evidence="1">The sequence shown here is derived from an EMBL/GenBank/DDBJ whole genome shotgun (WGS) entry which is preliminary data.</text>
</comment>
<sequence>MSTLPKSLRDLGHAARQATDNQIIKLVSMVDAMPERGAADAILGPVRVRLKHLRPERTLNVPRLLFLPLDAVLLNARDWRPAPGQVPRTAIVPLMAALRAAEPRVFQAVADALAGRSLSNGQMVSELGAALWTAAARSFPGAPPAGWAEAGLPPQGFPFIAETCKPLWRHGPALWKLRLAGADGLREQDLRIAFRTVAQDGPEAVGIVLSALLPYVVNPAQMIAIVGGLDRSLAGIAEQVLDKYLAGISPDLDFSDLTAVATAAERFALVLEDLDSATGRDRPKRAQLLHSLRQAAADACAERLGDQVNAHLVQPLARLVTAASVSDAEVEALEKSAIALRSIANSGRGLRQGGGFDQALTPAITLLERALPALLPAPDRYGFADALRVLEILAGSAVAARYRR</sequence>
<protein>
    <submittedName>
        <fullName evidence="1">Uncharacterized protein</fullName>
    </submittedName>
</protein>
<dbReference type="RefSeq" id="WP_211853762.1">
    <property type="nucleotide sequence ID" value="NZ_JAAGBB010000020.1"/>
</dbReference>
<reference evidence="2" key="1">
    <citation type="journal article" date="2021" name="Syst. Appl. Microbiol.">
        <title>Roseomonas hellenica sp. nov., isolated from roots of wild-growing Alkanna tinctoria.</title>
        <authorList>
            <person name="Rat A."/>
            <person name="Naranjo H.D."/>
            <person name="Lebbe L."/>
            <person name="Cnockaert M."/>
            <person name="Krigas N."/>
            <person name="Grigoriadou K."/>
            <person name="Maloupa E."/>
            <person name="Willems A."/>
        </authorList>
    </citation>
    <scope>NUCLEOTIDE SEQUENCE [LARGE SCALE GENOMIC DNA]</scope>
    <source>
        <strain evidence="2">LMG 31523</strain>
    </source>
</reference>
<proteinExistence type="predicted"/>
<organism evidence="1 2">
    <name type="scientific">Plastoroseomonas hellenica</name>
    <dbReference type="NCBI Taxonomy" id="2687306"/>
    <lineage>
        <taxon>Bacteria</taxon>
        <taxon>Pseudomonadati</taxon>
        <taxon>Pseudomonadota</taxon>
        <taxon>Alphaproteobacteria</taxon>
        <taxon>Acetobacterales</taxon>
        <taxon>Acetobacteraceae</taxon>
        <taxon>Plastoroseomonas</taxon>
    </lineage>
</organism>
<accession>A0ABS5F0K6</accession>
<dbReference type="Proteomes" id="UP001196870">
    <property type="component" value="Unassembled WGS sequence"/>
</dbReference>
<gene>
    <name evidence="1" type="ORF">GXW71_17140</name>
</gene>
<name>A0ABS5F0K6_9PROT</name>
<keyword evidence="2" id="KW-1185">Reference proteome</keyword>
<evidence type="ECO:0000313" key="2">
    <source>
        <dbReference type="Proteomes" id="UP001196870"/>
    </source>
</evidence>
<evidence type="ECO:0000313" key="1">
    <source>
        <dbReference type="EMBL" id="MBR0666088.1"/>
    </source>
</evidence>